<dbReference type="RefSeq" id="WP_094254987.1">
    <property type="nucleotide sequence ID" value="NZ_NNCE01000009.1"/>
</dbReference>
<dbReference type="InterPro" id="IPR000600">
    <property type="entry name" value="ROK"/>
</dbReference>
<evidence type="ECO:0000313" key="3">
    <source>
        <dbReference type="Proteomes" id="UP000295518"/>
    </source>
</evidence>
<comment type="similarity">
    <text evidence="1">Belongs to the ROK (NagC/XylR) family.</text>
</comment>
<comment type="caution">
    <text evidence="2">The sequence shown here is derived from an EMBL/GenBank/DDBJ whole genome shotgun (WGS) entry which is preliminary data.</text>
</comment>
<organism evidence="2 3">
    <name type="scientific">Mycoplasma testudineum</name>
    <dbReference type="NCBI Taxonomy" id="244584"/>
    <lineage>
        <taxon>Bacteria</taxon>
        <taxon>Bacillati</taxon>
        <taxon>Mycoplasmatota</taxon>
        <taxon>Mollicutes</taxon>
        <taxon>Mycoplasmataceae</taxon>
        <taxon>Mycoplasma</taxon>
    </lineage>
</organism>
<accession>A0A4R6I9U5</accession>
<reference evidence="2 3" key="1">
    <citation type="submission" date="2019-03" db="EMBL/GenBank/DDBJ databases">
        <title>Genomic Encyclopedia of Archaeal and Bacterial Type Strains, Phase II (KMG-II): from individual species to whole genera.</title>
        <authorList>
            <person name="Goeker M."/>
        </authorList>
    </citation>
    <scope>NUCLEOTIDE SEQUENCE [LARGE SCALE GENOMIC DNA]</scope>
    <source>
        <strain evidence="2 3">ATCC 700618</strain>
    </source>
</reference>
<dbReference type="InterPro" id="IPR043129">
    <property type="entry name" value="ATPase_NBD"/>
</dbReference>
<dbReference type="SUPFAM" id="SSF53067">
    <property type="entry name" value="Actin-like ATPase domain"/>
    <property type="match status" value="1"/>
</dbReference>
<dbReference type="AlphaFoldDB" id="A0A4R6I9U5"/>
<dbReference type="Gene3D" id="3.30.420.40">
    <property type="match status" value="2"/>
</dbReference>
<dbReference type="PANTHER" id="PTHR18964:SF149">
    <property type="entry name" value="BIFUNCTIONAL UDP-N-ACETYLGLUCOSAMINE 2-EPIMERASE_N-ACETYLMANNOSAMINE KINASE"/>
    <property type="match status" value="1"/>
</dbReference>
<dbReference type="Proteomes" id="UP000295518">
    <property type="component" value="Unassembled WGS sequence"/>
</dbReference>
<keyword evidence="3" id="KW-1185">Reference proteome</keyword>
<dbReference type="OrthoDB" id="9796533at2"/>
<dbReference type="EMBL" id="SNWN01000017">
    <property type="protein sequence ID" value="TDO18950.1"/>
    <property type="molecule type" value="Genomic_DNA"/>
</dbReference>
<dbReference type="PANTHER" id="PTHR18964">
    <property type="entry name" value="ROK (REPRESSOR, ORF, KINASE) FAMILY"/>
    <property type="match status" value="1"/>
</dbReference>
<keyword evidence="2" id="KW-0418">Kinase</keyword>
<dbReference type="Pfam" id="PF00480">
    <property type="entry name" value="ROK"/>
    <property type="match status" value="1"/>
</dbReference>
<sequence length="295" mass="33168">MNKKFAAIDIGGTNVRFATFTNDDKIEFKKKFETNPNNYRETVAKIVSLIKEHNVSAIAIGIPGPADYPNGIILDTPNLVDWRQVNLREYFLSQVNLEAIVFENDANAMAFANHKFFKQQADDVTQFFTVSTGLGAGLIINNKVFTGSNYQAQEVAFAPLAPIAEKKYHHLSPYSLELFASGTGMSIRAKNLGQNWEAKDLFNKYESDEIAKKIIDQGIDTLARTIATAMAWVNPNLFVFGGSVSTYNNWFIYKAFEEAKKYTTPSHFDKVKVEIDQMGDDSALFGLYYLIQSKF</sequence>
<dbReference type="GO" id="GO:0016301">
    <property type="term" value="F:kinase activity"/>
    <property type="evidence" value="ECO:0007669"/>
    <property type="project" value="UniProtKB-KW"/>
</dbReference>
<proteinExistence type="inferred from homology"/>
<keyword evidence="2" id="KW-0808">Transferase</keyword>
<evidence type="ECO:0000313" key="2">
    <source>
        <dbReference type="EMBL" id="TDO18950.1"/>
    </source>
</evidence>
<gene>
    <name evidence="2" type="ORF">EI74_0830</name>
</gene>
<name>A0A4R6I9U5_9MOLU</name>
<evidence type="ECO:0000256" key="1">
    <source>
        <dbReference type="ARBA" id="ARBA00006479"/>
    </source>
</evidence>
<protein>
    <submittedName>
        <fullName evidence="2">Glucokinase</fullName>
    </submittedName>
</protein>